<keyword evidence="4 10" id="KW-0812">Transmembrane</keyword>
<feature type="region of interest" description="Disordered" evidence="9">
    <location>
        <begin position="571"/>
        <end position="597"/>
    </location>
</feature>
<keyword evidence="6" id="KW-0653">Protein transport</keyword>
<dbReference type="AlphaFoldDB" id="A0A1C7LRC3"/>
<feature type="transmembrane region" description="Helical" evidence="10">
    <location>
        <begin position="70"/>
        <end position="91"/>
    </location>
</feature>
<keyword evidence="5" id="KW-0571">Peptide transport</keyword>
<accession>A0A1C7LRC3</accession>
<keyword evidence="3" id="KW-0813">Transport</keyword>
<evidence type="ECO:0000256" key="9">
    <source>
        <dbReference type="SAM" id="MobiDB-lite"/>
    </source>
</evidence>
<dbReference type="GO" id="GO:0015031">
    <property type="term" value="P:protein transport"/>
    <property type="evidence" value="ECO:0007669"/>
    <property type="project" value="UniProtKB-KW"/>
</dbReference>
<evidence type="ECO:0000256" key="1">
    <source>
        <dbReference type="ARBA" id="ARBA00004141"/>
    </source>
</evidence>
<feature type="domain" description="HAM1-like N-terminal" evidence="11">
    <location>
        <begin position="325"/>
        <end position="660"/>
    </location>
</feature>
<evidence type="ECO:0000259" key="11">
    <source>
        <dbReference type="Pfam" id="PF19343"/>
    </source>
</evidence>
<evidence type="ECO:0000256" key="6">
    <source>
        <dbReference type="ARBA" id="ARBA00022927"/>
    </source>
</evidence>
<evidence type="ECO:0000313" key="12">
    <source>
        <dbReference type="EMBL" id="OBZ67242.1"/>
    </source>
</evidence>
<comment type="caution">
    <text evidence="12">The sequence shown here is derived from an EMBL/GenBank/DDBJ whole genome shotgun (WGS) entry which is preliminary data.</text>
</comment>
<dbReference type="Proteomes" id="UP000092993">
    <property type="component" value="Unassembled WGS sequence"/>
</dbReference>
<dbReference type="PANTHER" id="PTHR22601">
    <property type="entry name" value="ISP4 LIKE PROTEIN"/>
    <property type="match status" value="1"/>
</dbReference>
<dbReference type="GO" id="GO:0035673">
    <property type="term" value="F:oligopeptide transmembrane transporter activity"/>
    <property type="evidence" value="ECO:0007669"/>
    <property type="project" value="InterPro"/>
</dbReference>
<comment type="subcellular location">
    <subcellularLocation>
        <location evidence="1">Membrane</location>
        <topology evidence="1">Multi-pass membrane protein</topology>
    </subcellularLocation>
</comment>
<dbReference type="InterPro" id="IPR045967">
    <property type="entry name" value="HAM1-like_N"/>
</dbReference>
<proteinExistence type="inferred from homology"/>
<dbReference type="OrthoDB" id="9986677at2759"/>
<keyword evidence="8 10" id="KW-0472">Membrane</keyword>
<dbReference type="GO" id="GO:0016020">
    <property type="term" value="C:membrane"/>
    <property type="evidence" value="ECO:0007669"/>
    <property type="project" value="UniProtKB-SubCell"/>
</dbReference>
<feature type="transmembrane region" description="Helical" evidence="10">
    <location>
        <begin position="103"/>
        <end position="123"/>
    </location>
</feature>
<protein>
    <submittedName>
        <fullName evidence="12">Glutathione transporter 1</fullName>
    </submittedName>
</protein>
<gene>
    <name evidence="12" type="primary">pgt1_2</name>
    <name evidence="12" type="ORF">A0H81_12894</name>
</gene>
<feature type="compositionally biased region" description="Basic and acidic residues" evidence="9">
    <location>
        <begin position="509"/>
        <end position="523"/>
    </location>
</feature>
<keyword evidence="13" id="KW-1185">Reference proteome</keyword>
<reference evidence="12 13" key="1">
    <citation type="submission" date="2016-03" db="EMBL/GenBank/DDBJ databases">
        <title>Whole genome sequencing of Grifola frondosa 9006-11.</title>
        <authorList>
            <person name="Min B."/>
            <person name="Park H."/>
            <person name="Kim J.-G."/>
            <person name="Cho H."/>
            <person name="Oh Y.-L."/>
            <person name="Kong W.-S."/>
            <person name="Choi I.-G."/>
        </authorList>
    </citation>
    <scope>NUCLEOTIDE SEQUENCE [LARGE SCALE GENOMIC DNA]</scope>
    <source>
        <strain evidence="12 13">9006-11</strain>
    </source>
</reference>
<feature type="transmembrane region" description="Helical" evidence="10">
    <location>
        <begin position="181"/>
        <end position="201"/>
    </location>
</feature>
<dbReference type="EMBL" id="LUGG01000025">
    <property type="protein sequence ID" value="OBZ67242.1"/>
    <property type="molecule type" value="Genomic_DNA"/>
</dbReference>
<comment type="similarity">
    <text evidence="2">Belongs to the oligopeptide OPT transporter family.</text>
</comment>
<evidence type="ECO:0000256" key="2">
    <source>
        <dbReference type="ARBA" id="ARBA00008807"/>
    </source>
</evidence>
<feature type="transmembrane region" description="Helical" evidence="10">
    <location>
        <begin position="36"/>
        <end position="58"/>
    </location>
</feature>
<evidence type="ECO:0000256" key="7">
    <source>
        <dbReference type="ARBA" id="ARBA00022989"/>
    </source>
</evidence>
<feature type="transmembrane region" description="Helical" evidence="10">
    <location>
        <begin position="152"/>
        <end position="169"/>
    </location>
</feature>
<evidence type="ECO:0000313" key="13">
    <source>
        <dbReference type="Proteomes" id="UP000092993"/>
    </source>
</evidence>
<dbReference type="NCBIfam" id="TIGR00728">
    <property type="entry name" value="OPT_sfam"/>
    <property type="match status" value="1"/>
</dbReference>
<dbReference type="STRING" id="5627.A0A1C7LRC3"/>
<evidence type="ECO:0000256" key="5">
    <source>
        <dbReference type="ARBA" id="ARBA00022856"/>
    </source>
</evidence>
<organism evidence="12 13">
    <name type="scientific">Grifola frondosa</name>
    <name type="common">Maitake</name>
    <name type="synonym">Polyporus frondosus</name>
    <dbReference type="NCBI Taxonomy" id="5627"/>
    <lineage>
        <taxon>Eukaryota</taxon>
        <taxon>Fungi</taxon>
        <taxon>Dikarya</taxon>
        <taxon>Basidiomycota</taxon>
        <taxon>Agaricomycotina</taxon>
        <taxon>Agaricomycetes</taxon>
        <taxon>Polyporales</taxon>
        <taxon>Grifolaceae</taxon>
        <taxon>Grifola</taxon>
    </lineage>
</organism>
<sequence length="724" mass="81709">MMMFKTWGYITMAQALTFTSDFKLGHYMKVPPRPMFWGQVVATVIAGTVQLGVQSWMFTHIPDICSPDQPNGFICPSTEVFGTASIIWGVIGPARQFSKGQIYYGLVFFFLVGGLCPLMAYLITLKWPNSFMKYINFPVIFSGTGAIPPASAVNYVPWTIVGFIFNYVIRRRHFSWWTKYNYVLSAALDSGVAISAILIFFCLQYPKNDSIGASTIQSWWGNTVSFNNADGNAASFKAIPATGSFGPTKCVVWSGVGQLDIPRYFAWVYFTPTHVEKNAVLEGYVERAHLTREPALRICDDEMHIPSVRRYITTFAQKDISEHPAAGSVADPVDKEAQQADIDRKLRLYGIFAAFRQSRMPTNSQIDSALAYLLNQSLIACDSLSPDGQKLVHDSRDIVETLRLIVEEKNADEVLQNFIWHTRDVSFDRARKDPNEVFAVEHEKAKGDAQQAVQHLRTLLSLVLTNSEVRKLMSDFSIIGRDLLARGASKIAETARPDEERLRMVNEPGPEHKFVSEGSREVGPEETPVPEEELGRGATVEQGAEMKRGEEALGETQQEKNVMMEKAKMETRWQKEDIQSPAGAETMPEEGETQSKKQRLQETMSGMKESITGRVPQEHKDRASEHAMRVKNFLSDEYFPEERRDQFIFRGKKVIYECQLFQRKQAKAEKEGKTGQFKIVTQKEKELLPEWGIPLDGSTAHKSALRPRARAWSGGAKRSTWCEL</sequence>
<keyword evidence="7 10" id="KW-1133">Transmembrane helix</keyword>
<dbReference type="Pfam" id="PF19343">
    <property type="entry name" value="HAM1_N"/>
    <property type="match status" value="1"/>
</dbReference>
<evidence type="ECO:0000256" key="8">
    <source>
        <dbReference type="ARBA" id="ARBA00023136"/>
    </source>
</evidence>
<dbReference type="Pfam" id="PF03169">
    <property type="entry name" value="OPT"/>
    <property type="match status" value="1"/>
</dbReference>
<evidence type="ECO:0000256" key="3">
    <source>
        <dbReference type="ARBA" id="ARBA00022448"/>
    </source>
</evidence>
<feature type="region of interest" description="Disordered" evidence="9">
    <location>
        <begin position="509"/>
        <end position="538"/>
    </location>
</feature>
<dbReference type="InterPro" id="IPR004648">
    <property type="entry name" value="Oligpept_transpt"/>
</dbReference>
<evidence type="ECO:0000256" key="10">
    <source>
        <dbReference type="SAM" id="Phobius"/>
    </source>
</evidence>
<dbReference type="InterPro" id="IPR004813">
    <property type="entry name" value="OPT"/>
</dbReference>
<name>A0A1C7LRC3_GRIFR</name>
<evidence type="ECO:0000256" key="4">
    <source>
        <dbReference type="ARBA" id="ARBA00022692"/>
    </source>
</evidence>